<dbReference type="GO" id="GO:0031146">
    <property type="term" value="P:SCF-dependent proteasomal ubiquitin-dependent protein catabolic process"/>
    <property type="evidence" value="ECO:0007669"/>
    <property type="project" value="UniProtKB-ARBA"/>
</dbReference>
<dbReference type="InterPro" id="IPR016159">
    <property type="entry name" value="Cullin_repeat-like_dom_sf"/>
</dbReference>
<comment type="similarity">
    <text evidence="1">Belongs to the cullin family.</text>
</comment>
<dbReference type="InterPro" id="IPR001373">
    <property type="entry name" value="Cullin_N"/>
</dbReference>
<reference evidence="7" key="2">
    <citation type="submission" date="2020-04" db="EMBL/GenBank/DDBJ databases">
        <authorList>
            <consortium name="NCBI Genome Project"/>
        </authorList>
    </citation>
    <scope>NUCLEOTIDE SEQUENCE</scope>
    <source>
        <strain evidence="7">CBS 304.34</strain>
    </source>
</reference>
<evidence type="ECO:0000313" key="5">
    <source>
        <dbReference type="EMBL" id="KAF2803747.1"/>
    </source>
</evidence>
<evidence type="ECO:0000313" key="7">
    <source>
        <dbReference type="RefSeq" id="XP_033570711.1"/>
    </source>
</evidence>
<evidence type="ECO:0000256" key="3">
    <source>
        <dbReference type="ARBA" id="ARBA00022843"/>
    </source>
</evidence>
<accession>A0A6A6Y7G5</accession>
<dbReference type="OrthoDB" id="3902216at2759"/>
<dbReference type="GeneID" id="54453762"/>
<dbReference type="AlphaFoldDB" id="A0A6A6Y7G5"/>
<dbReference type="EMBL" id="MU003716">
    <property type="protein sequence ID" value="KAF2803747.1"/>
    <property type="molecule type" value="Genomic_DNA"/>
</dbReference>
<evidence type="ECO:0000256" key="2">
    <source>
        <dbReference type="ARBA" id="ARBA00022499"/>
    </source>
</evidence>
<feature type="domain" description="Cullin N-terminal" evidence="4">
    <location>
        <begin position="14"/>
        <end position="200"/>
    </location>
</feature>
<evidence type="ECO:0000256" key="1">
    <source>
        <dbReference type="ARBA" id="ARBA00006019"/>
    </source>
</evidence>
<dbReference type="Gene3D" id="1.20.1310.10">
    <property type="entry name" value="Cullin Repeats"/>
    <property type="match status" value="1"/>
</dbReference>
<keyword evidence="6" id="KW-1185">Reference proteome</keyword>
<dbReference type="GO" id="GO:0031625">
    <property type="term" value="F:ubiquitin protein ligase binding"/>
    <property type="evidence" value="ECO:0007669"/>
    <property type="project" value="InterPro"/>
</dbReference>
<dbReference type="RefSeq" id="XP_033570711.1">
    <property type="nucleotide sequence ID" value="XM_033712869.1"/>
</dbReference>
<reference evidence="5 7" key="1">
    <citation type="journal article" date="2020" name="Stud. Mycol.">
        <title>101 Dothideomycetes genomes: a test case for predicting lifestyles and emergence of pathogens.</title>
        <authorList>
            <person name="Haridas S."/>
            <person name="Albert R."/>
            <person name="Binder M."/>
            <person name="Bloem J."/>
            <person name="Labutti K."/>
            <person name="Salamov A."/>
            <person name="Andreopoulos B."/>
            <person name="Baker S."/>
            <person name="Barry K."/>
            <person name="Bills G."/>
            <person name="Bluhm B."/>
            <person name="Cannon C."/>
            <person name="Castanera R."/>
            <person name="Culley D."/>
            <person name="Daum C."/>
            <person name="Ezra D."/>
            <person name="Gonzalez J."/>
            <person name="Henrissat B."/>
            <person name="Kuo A."/>
            <person name="Liang C."/>
            <person name="Lipzen A."/>
            <person name="Lutzoni F."/>
            <person name="Magnuson J."/>
            <person name="Mondo S."/>
            <person name="Nolan M."/>
            <person name="Ohm R."/>
            <person name="Pangilinan J."/>
            <person name="Park H.-J."/>
            <person name="Ramirez L."/>
            <person name="Alfaro M."/>
            <person name="Sun H."/>
            <person name="Tritt A."/>
            <person name="Yoshinaga Y."/>
            <person name="Zwiers L.-H."/>
            <person name="Turgeon B."/>
            <person name="Goodwin S."/>
            <person name="Spatafora J."/>
            <person name="Crous P."/>
            <person name="Grigoriev I."/>
        </authorList>
    </citation>
    <scope>NUCLEOTIDE SEQUENCE</scope>
    <source>
        <strain evidence="5 7">CBS 304.34</strain>
    </source>
</reference>
<evidence type="ECO:0000259" key="4">
    <source>
        <dbReference type="Pfam" id="PF00888"/>
    </source>
</evidence>
<keyword evidence="2" id="KW-1017">Isopeptide bond</keyword>
<name>A0A6A6Y7G5_9PEZI</name>
<gene>
    <name evidence="5 7" type="ORF">BDZ99DRAFT_161805</name>
</gene>
<protein>
    <submittedName>
        <fullName evidence="5 7">Cullin-domain-containing protein</fullName>
    </submittedName>
</protein>
<dbReference type="FunFam" id="1.20.1310.10:FF:000029">
    <property type="entry name" value="Cullin homolog 1"/>
    <property type="match status" value="1"/>
</dbReference>
<dbReference type="GO" id="GO:0019005">
    <property type="term" value="C:SCF ubiquitin ligase complex"/>
    <property type="evidence" value="ECO:0007669"/>
    <property type="project" value="UniProtKB-ARBA"/>
</dbReference>
<proteinExistence type="inferred from homology"/>
<keyword evidence="3" id="KW-0832">Ubl conjugation</keyword>
<dbReference type="Pfam" id="PF00888">
    <property type="entry name" value="Cullin"/>
    <property type="match status" value="1"/>
</dbReference>
<reference evidence="7" key="3">
    <citation type="submission" date="2025-04" db="UniProtKB">
        <authorList>
            <consortium name="RefSeq"/>
        </authorList>
    </citation>
    <scope>IDENTIFICATION</scope>
    <source>
        <strain evidence="7">CBS 304.34</strain>
    </source>
</reference>
<organism evidence="5">
    <name type="scientific">Mytilinidion resinicola</name>
    <dbReference type="NCBI Taxonomy" id="574789"/>
    <lineage>
        <taxon>Eukaryota</taxon>
        <taxon>Fungi</taxon>
        <taxon>Dikarya</taxon>
        <taxon>Ascomycota</taxon>
        <taxon>Pezizomycotina</taxon>
        <taxon>Dothideomycetes</taxon>
        <taxon>Pleosporomycetidae</taxon>
        <taxon>Mytilinidiales</taxon>
        <taxon>Mytilinidiaceae</taxon>
        <taxon>Mytilinidion</taxon>
    </lineage>
</organism>
<dbReference type="SUPFAM" id="SSF74788">
    <property type="entry name" value="Cullin repeat-like"/>
    <property type="match status" value="1"/>
</dbReference>
<sequence>MSPPPNKADADATWKYIEAGVQGILKHPSDRGEMDMKTWMGLYTAVHNFCTVRKAVGSSPTQGCSRGNRRVAHIFEKELYERLKQLLETHLQMIQNEARRYSKGALLDFYIKEQDRYITAAKQNNHLFRYLNRHWVKQEIKQGRKDIYDVYTLHLVLWKGVIDAATHAGVADAVTQLMERQRNGEIIDDTLIEGILDSFGKY</sequence>
<evidence type="ECO:0000313" key="6">
    <source>
        <dbReference type="Proteomes" id="UP000504636"/>
    </source>
</evidence>
<dbReference type="InterPro" id="IPR045093">
    <property type="entry name" value="Cullin"/>
</dbReference>
<dbReference type="Proteomes" id="UP000504636">
    <property type="component" value="Unplaced"/>
</dbReference>
<dbReference type="PANTHER" id="PTHR11932">
    <property type="entry name" value="CULLIN"/>
    <property type="match status" value="1"/>
</dbReference>